<protein>
    <submittedName>
        <fullName evidence="2">Minor fimbrial subunit</fullName>
    </submittedName>
</protein>
<dbReference type="AlphaFoldDB" id="A0A0H3KVF6"/>
<reference evidence="3" key="1">
    <citation type="journal article" date="2012" name="Appl. Microbiol. Biotechnol.">
        <title>The complete genome sequence of Pantoea ananatis AJ13355, an organism with great biotechnological potential.</title>
        <authorList>
            <person name="Hara Y."/>
            <person name="Kadotani N."/>
            <person name="Izui H."/>
            <person name="Katashkina J.I."/>
            <person name="Kuvaeva T.M."/>
            <person name="Andreeva I.G."/>
            <person name="Golubeva L.I."/>
            <person name="Malko D.B."/>
            <person name="Makeev V.J."/>
            <person name="Mashko S.V."/>
            <person name="Kozlov Y.I."/>
        </authorList>
    </citation>
    <scope>NUCLEOTIDE SEQUENCE [LARGE SCALE GENOMIC DNA]</scope>
    <source>
        <strain evidence="3">AJ13355</strain>
    </source>
</reference>
<sequence>MVPAFSPLSPVRPSAAEEFTVLRTEPLLAALLMFTLTAVRAADTTVTVTGVVHDNTCAVQAGSANFSVNLLQTASKQLSTPGASSPPVPFTISFSRCGTAATAVRIGFTGSADQDNSRLLKTDTGTGTAQGVAIQLLSGSQVPVDLNAAQSGLTWLNLTGGQPATLQFWARMMAVRTPVVAGTVSATAGFTLEFQ</sequence>
<feature type="domain" description="Fimbrial-type adhesion" evidence="1">
    <location>
        <begin position="48"/>
        <end position="195"/>
    </location>
</feature>
<organism evidence="2 3">
    <name type="scientific">Pantoea ananatis (strain AJ13355)</name>
    <dbReference type="NCBI Taxonomy" id="932677"/>
    <lineage>
        <taxon>Bacteria</taxon>
        <taxon>Pseudomonadati</taxon>
        <taxon>Pseudomonadota</taxon>
        <taxon>Gammaproteobacteria</taxon>
        <taxon>Enterobacterales</taxon>
        <taxon>Erwiniaceae</taxon>
        <taxon>Pantoea</taxon>
    </lineage>
</organism>
<dbReference type="SUPFAM" id="SSF49401">
    <property type="entry name" value="Bacterial adhesins"/>
    <property type="match status" value="1"/>
</dbReference>
<dbReference type="InterPro" id="IPR000259">
    <property type="entry name" value="Adhesion_dom_fimbrial"/>
</dbReference>
<dbReference type="InterPro" id="IPR036937">
    <property type="entry name" value="Adhesion_dom_fimbrial_sf"/>
</dbReference>
<gene>
    <name evidence="2" type="ordered locus">PAJ_0943</name>
</gene>
<evidence type="ECO:0000259" key="1">
    <source>
        <dbReference type="Pfam" id="PF00419"/>
    </source>
</evidence>
<evidence type="ECO:0000313" key="3">
    <source>
        <dbReference type="Proteomes" id="UP000006690"/>
    </source>
</evidence>
<dbReference type="Gene3D" id="2.60.40.1090">
    <property type="entry name" value="Fimbrial-type adhesion domain"/>
    <property type="match status" value="1"/>
</dbReference>
<dbReference type="EMBL" id="AP012032">
    <property type="protein sequence ID" value="BAK11023.1"/>
    <property type="molecule type" value="Genomic_DNA"/>
</dbReference>
<dbReference type="PANTHER" id="PTHR33420:SF25">
    <property type="entry name" value="PROTEIN FIMF"/>
    <property type="match status" value="1"/>
</dbReference>
<dbReference type="PATRIC" id="fig|932677.3.peg.1080"/>
<dbReference type="Pfam" id="PF00419">
    <property type="entry name" value="Fimbrial"/>
    <property type="match status" value="1"/>
</dbReference>
<dbReference type="InterPro" id="IPR008966">
    <property type="entry name" value="Adhesion_dom_sf"/>
</dbReference>
<proteinExistence type="predicted"/>
<dbReference type="KEGG" id="paj:PAJ_0943"/>
<dbReference type="GO" id="GO:0043709">
    <property type="term" value="P:cell adhesion involved in single-species biofilm formation"/>
    <property type="evidence" value="ECO:0007669"/>
    <property type="project" value="TreeGrafter"/>
</dbReference>
<dbReference type="Proteomes" id="UP000006690">
    <property type="component" value="Chromosome"/>
</dbReference>
<dbReference type="HOGENOM" id="CLU_088965_0_2_6"/>
<accession>A0A0H3KVF6</accession>
<evidence type="ECO:0000313" key="2">
    <source>
        <dbReference type="EMBL" id="BAK11023.1"/>
    </source>
</evidence>
<dbReference type="eggNOG" id="COG3539">
    <property type="taxonomic scope" value="Bacteria"/>
</dbReference>
<name>A0A0H3KVF6_PANAA</name>
<dbReference type="InterPro" id="IPR050263">
    <property type="entry name" value="Bact_Fimbrial_Adh_Pro"/>
</dbReference>
<dbReference type="GO" id="GO:0009289">
    <property type="term" value="C:pilus"/>
    <property type="evidence" value="ECO:0007669"/>
    <property type="project" value="InterPro"/>
</dbReference>
<dbReference type="PANTHER" id="PTHR33420">
    <property type="entry name" value="FIMBRIAL SUBUNIT ELFA-RELATED"/>
    <property type="match status" value="1"/>
</dbReference>